<dbReference type="STRING" id="1160509.A0A3N4HDH0"/>
<feature type="non-terminal residue" evidence="1">
    <location>
        <position position="1"/>
    </location>
</feature>
<reference evidence="1 2" key="1">
    <citation type="journal article" date="2018" name="Nat. Ecol. Evol.">
        <title>Pezizomycetes genomes reveal the molecular basis of ectomycorrhizal truffle lifestyle.</title>
        <authorList>
            <person name="Murat C."/>
            <person name="Payen T."/>
            <person name="Noel B."/>
            <person name="Kuo A."/>
            <person name="Morin E."/>
            <person name="Chen J."/>
            <person name="Kohler A."/>
            <person name="Krizsan K."/>
            <person name="Balestrini R."/>
            <person name="Da Silva C."/>
            <person name="Montanini B."/>
            <person name="Hainaut M."/>
            <person name="Levati E."/>
            <person name="Barry K.W."/>
            <person name="Belfiori B."/>
            <person name="Cichocki N."/>
            <person name="Clum A."/>
            <person name="Dockter R.B."/>
            <person name="Fauchery L."/>
            <person name="Guy J."/>
            <person name="Iotti M."/>
            <person name="Le Tacon F."/>
            <person name="Lindquist E.A."/>
            <person name="Lipzen A."/>
            <person name="Malagnac F."/>
            <person name="Mello A."/>
            <person name="Molinier V."/>
            <person name="Miyauchi S."/>
            <person name="Poulain J."/>
            <person name="Riccioni C."/>
            <person name="Rubini A."/>
            <person name="Sitrit Y."/>
            <person name="Splivallo R."/>
            <person name="Traeger S."/>
            <person name="Wang M."/>
            <person name="Zifcakova L."/>
            <person name="Wipf D."/>
            <person name="Zambonelli A."/>
            <person name="Paolocci F."/>
            <person name="Nowrousian M."/>
            <person name="Ottonello S."/>
            <person name="Baldrian P."/>
            <person name="Spatafora J.W."/>
            <person name="Henrissat B."/>
            <person name="Nagy L.G."/>
            <person name="Aury J.M."/>
            <person name="Wincker P."/>
            <person name="Grigoriev I.V."/>
            <person name="Bonfante P."/>
            <person name="Martin F.M."/>
        </authorList>
    </citation>
    <scope>NUCLEOTIDE SEQUENCE [LARGE SCALE GENOMIC DNA]</scope>
    <source>
        <strain evidence="1 2">RN42</strain>
    </source>
</reference>
<name>A0A3N4HDH0_ASCIM</name>
<protein>
    <submittedName>
        <fullName evidence="1">Uncharacterized protein</fullName>
    </submittedName>
</protein>
<gene>
    <name evidence="1" type="ORF">BJ508DRAFT_197565</name>
</gene>
<feature type="non-terminal residue" evidence="1">
    <location>
        <position position="143"/>
    </location>
</feature>
<organism evidence="1 2">
    <name type="scientific">Ascobolus immersus RN42</name>
    <dbReference type="NCBI Taxonomy" id="1160509"/>
    <lineage>
        <taxon>Eukaryota</taxon>
        <taxon>Fungi</taxon>
        <taxon>Dikarya</taxon>
        <taxon>Ascomycota</taxon>
        <taxon>Pezizomycotina</taxon>
        <taxon>Pezizomycetes</taxon>
        <taxon>Pezizales</taxon>
        <taxon>Ascobolaceae</taxon>
        <taxon>Ascobolus</taxon>
    </lineage>
</organism>
<dbReference type="AlphaFoldDB" id="A0A3N4HDH0"/>
<dbReference type="Proteomes" id="UP000275078">
    <property type="component" value="Unassembled WGS sequence"/>
</dbReference>
<dbReference type="InterPro" id="IPR041078">
    <property type="entry name" value="Plavaka"/>
</dbReference>
<accession>A0A3N4HDH0</accession>
<dbReference type="Pfam" id="PF18759">
    <property type="entry name" value="Plavaka"/>
    <property type="match status" value="1"/>
</dbReference>
<dbReference type="OrthoDB" id="2418900at2759"/>
<proteinExistence type="predicted"/>
<dbReference type="EMBL" id="ML119979">
    <property type="protein sequence ID" value="RPA71078.1"/>
    <property type="molecule type" value="Genomic_DNA"/>
</dbReference>
<sequence>PVILASDTTHLSVGSGCHKFWPLYISIGNIPSSIRNKPSNNAWILLAQIPIPPSMRTYDKTKNGPRTEWVQRYQDHKDEALRVVINAIFEPIKESAKTGMQVLCADGTRRLGFPEVAAWIANFQEYNKLYTTKAHGCCLCEVN</sequence>
<evidence type="ECO:0000313" key="1">
    <source>
        <dbReference type="EMBL" id="RPA71078.1"/>
    </source>
</evidence>
<keyword evidence="2" id="KW-1185">Reference proteome</keyword>
<evidence type="ECO:0000313" key="2">
    <source>
        <dbReference type="Proteomes" id="UP000275078"/>
    </source>
</evidence>